<accession>A0A9X3TRP6</accession>
<evidence type="ECO:0000256" key="2">
    <source>
        <dbReference type="ARBA" id="ARBA00022448"/>
    </source>
</evidence>
<feature type="transmembrane region" description="Helical" evidence="7">
    <location>
        <begin position="12"/>
        <end position="37"/>
    </location>
</feature>
<dbReference type="SUPFAM" id="SSF103473">
    <property type="entry name" value="MFS general substrate transporter"/>
    <property type="match status" value="1"/>
</dbReference>
<feature type="transmembrane region" description="Helical" evidence="7">
    <location>
        <begin position="286"/>
        <end position="304"/>
    </location>
</feature>
<comment type="subcellular location">
    <subcellularLocation>
        <location evidence="1">Cell membrane</location>
        <topology evidence="1">Multi-pass membrane protein</topology>
    </subcellularLocation>
</comment>
<gene>
    <name evidence="9" type="ORF">O3V59_13400</name>
</gene>
<dbReference type="GO" id="GO:0022857">
    <property type="term" value="F:transmembrane transporter activity"/>
    <property type="evidence" value="ECO:0007669"/>
    <property type="project" value="InterPro"/>
</dbReference>
<comment type="caution">
    <text evidence="9">The sequence shown here is derived from an EMBL/GenBank/DDBJ whole genome shotgun (WGS) entry which is preliminary data.</text>
</comment>
<dbReference type="RefSeq" id="WP_271140333.1">
    <property type="nucleotide sequence ID" value="NZ_JAPYYP010000016.1"/>
</dbReference>
<evidence type="ECO:0000313" key="9">
    <source>
        <dbReference type="EMBL" id="MDA5109361.1"/>
    </source>
</evidence>
<evidence type="ECO:0000256" key="7">
    <source>
        <dbReference type="SAM" id="Phobius"/>
    </source>
</evidence>
<dbReference type="PROSITE" id="PS50850">
    <property type="entry name" value="MFS"/>
    <property type="match status" value="1"/>
</dbReference>
<dbReference type="GO" id="GO:0005886">
    <property type="term" value="C:plasma membrane"/>
    <property type="evidence" value="ECO:0007669"/>
    <property type="project" value="UniProtKB-SubCell"/>
</dbReference>
<evidence type="ECO:0000256" key="4">
    <source>
        <dbReference type="ARBA" id="ARBA00022692"/>
    </source>
</evidence>
<protein>
    <submittedName>
        <fullName evidence="9">MFS transporter</fullName>
    </submittedName>
</protein>
<feature type="transmembrane region" description="Helical" evidence="7">
    <location>
        <begin position="310"/>
        <end position="333"/>
    </location>
</feature>
<dbReference type="AlphaFoldDB" id="A0A9X3TRP6"/>
<reference evidence="9" key="1">
    <citation type="submission" date="2022-12" db="EMBL/GenBank/DDBJ databases">
        <title>Draft genome sequence of the thermophilic strain Brevibacillus thermoruber HT42, isolated from Los Humeros, Puebla, Mexico, with biotechnological potential.</title>
        <authorList>
            <person name="Lara Sanchez J."/>
            <person name="Solis Palacios R."/>
            <person name="Bustos Baena A.S."/>
            <person name="Ruz Baez A.E."/>
            <person name="Espinosa Luna G."/>
            <person name="Oliart Ros R.M."/>
        </authorList>
    </citation>
    <scope>NUCLEOTIDE SEQUENCE</scope>
    <source>
        <strain evidence="9">HT42</strain>
    </source>
</reference>
<keyword evidence="2" id="KW-0813">Transport</keyword>
<dbReference type="Proteomes" id="UP001151071">
    <property type="component" value="Unassembled WGS sequence"/>
</dbReference>
<feature type="transmembrane region" description="Helical" evidence="7">
    <location>
        <begin position="80"/>
        <end position="99"/>
    </location>
</feature>
<dbReference type="Gene3D" id="1.20.1250.20">
    <property type="entry name" value="MFS general substrate transporter like domains"/>
    <property type="match status" value="1"/>
</dbReference>
<dbReference type="EMBL" id="JAPYYP010000016">
    <property type="protein sequence ID" value="MDA5109361.1"/>
    <property type="molecule type" value="Genomic_DNA"/>
</dbReference>
<feature type="domain" description="Major facilitator superfamily (MFS) profile" evidence="8">
    <location>
        <begin position="13"/>
        <end position="399"/>
    </location>
</feature>
<keyword evidence="5 7" id="KW-1133">Transmembrane helix</keyword>
<organism evidence="9 10">
    <name type="scientific">Brevibacillus thermoruber</name>
    <dbReference type="NCBI Taxonomy" id="33942"/>
    <lineage>
        <taxon>Bacteria</taxon>
        <taxon>Bacillati</taxon>
        <taxon>Bacillota</taxon>
        <taxon>Bacilli</taxon>
        <taxon>Bacillales</taxon>
        <taxon>Paenibacillaceae</taxon>
        <taxon>Brevibacillus</taxon>
    </lineage>
</organism>
<evidence type="ECO:0000313" key="10">
    <source>
        <dbReference type="Proteomes" id="UP001151071"/>
    </source>
</evidence>
<feature type="transmembrane region" description="Helical" evidence="7">
    <location>
        <begin position="105"/>
        <end position="126"/>
    </location>
</feature>
<proteinExistence type="predicted"/>
<keyword evidence="10" id="KW-1185">Reference proteome</keyword>
<dbReference type="CDD" id="cd17329">
    <property type="entry name" value="MFS_MdtH_MDR_like"/>
    <property type="match status" value="1"/>
</dbReference>
<dbReference type="Pfam" id="PF07690">
    <property type="entry name" value="MFS_1"/>
    <property type="match status" value="2"/>
</dbReference>
<dbReference type="InterPro" id="IPR011701">
    <property type="entry name" value="MFS"/>
</dbReference>
<evidence type="ECO:0000256" key="6">
    <source>
        <dbReference type="ARBA" id="ARBA00023136"/>
    </source>
</evidence>
<keyword evidence="3" id="KW-1003">Cell membrane</keyword>
<name>A0A9X3TRP6_9BACL</name>
<keyword evidence="4 7" id="KW-0812">Transmembrane</keyword>
<feature type="transmembrane region" description="Helical" evidence="7">
    <location>
        <begin position="167"/>
        <end position="187"/>
    </location>
</feature>
<sequence length="411" mass="43916">MKRTLFFSRYPTTVWVRLFGELVTELSLSMIAPFLILYLNEQVGSSVPLTMLVIGLQPASEIALTLAAGGVTDRYGRKSVMLVALCLQALAMLGMAFAHSLAAFAILYMVNGAGRSLFIPAARALLADTVPHRLQSEAFALLNTASYIGAAAGPLVGVLVYQSAPGLAFLLTAFSLALYAACVWWKIPASAPEASSLACTPSPASDGDLCAPGAPHTFRPALRLMLLAMPISLFYAQTETNLQLHLKNTFADYVELLAMLAATKAAASILLEFWLVKWTQHVSPRILIAGSYVCFAVVSVAYAHSDSAAVLLAMQLVFILGESVGLNHLLTLVARIAPPSMRGRYFAITGLHWDISRAVGPYLGSLVLLHFGGAFLFGATAVLLLVGALAQHLFLQRMEKASPSLREGSSM</sequence>
<dbReference type="InterPro" id="IPR036259">
    <property type="entry name" value="MFS_trans_sf"/>
</dbReference>
<keyword evidence="6 7" id="KW-0472">Membrane</keyword>
<feature type="transmembrane region" description="Helical" evidence="7">
    <location>
        <begin position="138"/>
        <end position="161"/>
    </location>
</feature>
<evidence type="ECO:0000256" key="5">
    <source>
        <dbReference type="ARBA" id="ARBA00022989"/>
    </source>
</evidence>
<feature type="transmembrane region" description="Helical" evidence="7">
    <location>
        <begin position="256"/>
        <end position="274"/>
    </location>
</feature>
<feature type="transmembrane region" description="Helical" evidence="7">
    <location>
        <begin position="369"/>
        <end position="390"/>
    </location>
</feature>
<dbReference type="PANTHER" id="PTHR43414">
    <property type="entry name" value="MULTIDRUG RESISTANCE PROTEIN MDTG"/>
    <property type="match status" value="1"/>
</dbReference>
<evidence type="ECO:0000259" key="8">
    <source>
        <dbReference type="PROSITE" id="PS50850"/>
    </source>
</evidence>
<dbReference type="PANTHER" id="PTHR43414:SF1">
    <property type="entry name" value="PEPTIDE PERMEASE"/>
    <property type="match status" value="1"/>
</dbReference>
<evidence type="ECO:0000256" key="3">
    <source>
        <dbReference type="ARBA" id="ARBA00022475"/>
    </source>
</evidence>
<feature type="transmembrane region" description="Helical" evidence="7">
    <location>
        <begin position="49"/>
        <end position="68"/>
    </location>
</feature>
<dbReference type="InterPro" id="IPR020846">
    <property type="entry name" value="MFS_dom"/>
</dbReference>
<evidence type="ECO:0000256" key="1">
    <source>
        <dbReference type="ARBA" id="ARBA00004651"/>
    </source>
</evidence>